<dbReference type="AlphaFoldDB" id="B3U4K8"/>
<evidence type="ECO:0000256" key="1">
    <source>
        <dbReference type="SAM" id="SignalP"/>
    </source>
</evidence>
<accession>B3U4K8</accession>
<evidence type="ECO:0000313" key="3">
    <source>
        <dbReference type="EMBL" id="CBK41168.1"/>
    </source>
</evidence>
<reference evidence="3 4" key="2">
    <citation type="journal article" date="2010" name="Proc. Natl. Acad. Sci. U.S.A.">
        <title>A Nitrospira metagenome illuminates the physiology and evolution of globally important nitrite-oxidizing bacteria.</title>
        <authorList>
            <person name="Lucker S."/>
            <person name="Wagner M."/>
            <person name="Maixner F."/>
            <person name="Pelletier E."/>
            <person name="Koch H."/>
            <person name="Vacherie B."/>
            <person name="Rattei T."/>
            <person name="Sinninghe Damste J."/>
            <person name="Spieck E."/>
            <person name="Le Paslier D."/>
            <person name="Daims H."/>
        </authorList>
    </citation>
    <scope>NUCLEOTIDE SEQUENCE [LARGE SCALE GENOMIC DNA]</scope>
</reference>
<feature type="chain" id="PRO_5010824425" evidence="1">
    <location>
        <begin position="24"/>
        <end position="188"/>
    </location>
</feature>
<name>B3U4K8_9BACT</name>
<dbReference type="OrthoDB" id="9794541at2"/>
<gene>
    <name evidence="3" type="ORF">NIDE1419</name>
</gene>
<reference evidence="2" key="1">
    <citation type="journal article" date="2008" name="Environ. Microbiol.">
        <title>Environmental genomics reveals a functional chlorite dismutase in the nitrite-oxidizing bacterium 'Candidatus Nitrospira defluvii'.</title>
        <authorList>
            <person name="Maixner F."/>
            <person name="Wagner M."/>
            <person name="Lucker S."/>
            <person name="Pelletier E."/>
            <person name="Schmitz-Esser S."/>
            <person name="Hace K."/>
            <person name="Spieck E."/>
            <person name="Konrat R."/>
            <person name="Le Paslier D."/>
            <person name="Daims H."/>
        </authorList>
    </citation>
    <scope>NUCLEOTIDE SEQUENCE</scope>
</reference>
<sequence>MWPTRLLLATLAASLLLVPSVRAVESAPVEMWECPGPEGTILYTNKERPDCQAKVLKALSVVPSLPDLPLTPPSGSTYLPPPKAKDFSYDTPIGALRNLSQIPESGRDWYAGNTSGGSVQGEVCSMYMEWIHLNQNSRGGHFFGTDPSYGSNPTARNWYTPSYSFYDNARYVTLSQIFGAGFVPIGCH</sequence>
<protein>
    <submittedName>
        <fullName evidence="2">Exported protein</fullName>
    </submittedName>
</protein>
<proteinExistence type="predicted"/>
<dbReference type="Proteomes" id="UP000001660">
    <property type="component" value="Chromosome"/>
</dbReference>
<dbReference type="EMBL" id="EU559167">
    <property type="protein sequence ID" value="ACE75575.1"/>
    <property type="molecule type" value="Genomic_DNA"/>
</dbReference>
<evidence type="ECO:0000313" key="4">
    <source>
        <dbReference type="Proteomes" id="UP000001660"/>
    </source>
</evidence>
<keyword evidence="4" id="KW-1185">Reference proteome</keyword>
<dbReference type="HOGENOM" id="CLU_1438670_0_0_0"/>
<organism evidence="2">
    <name type="scientific">Nitrospira defluvii</name>
    <dbReference type="NCBI Taxonomy" id="330214"/>
    <lineage>
        <taxon>Bacteria</taxon>
        <taxon>Pseudomonadati</taxon>
        <taxon>Nitrospirota</taxon>
        <taxon>Nitrospiria</taxon>
        <taxon>Nitrospirales</taxon>
        <taxon>Nitrospiraceae</taxon>
        <taxon>Nitrospira</taxon>
    </lineage>
</organism>
<evidence type="ECO:0000313" key="2">
    <source>
        <dbReference type="EMBL" id="ACE75575.1"/>
    </source>
</evidence>
<reference evidence="3" key="3">
    <citation type="submission" date="2010-03" db="EMBL/GenBank/DDBJ databases">
        <authorList>
            <person name="Genoscope - CEA"/>
        </authorList>
    </citation>
    <scope>NUCLEOTIDE SEQUENCE</scope>
</reference>
<dbReference type="EMBL" id="FP929003">
    <property type="protein sequence ID" value="CBK41168.1"/>
    <property type="molecule type" value="Genomic_DNA"/>
</dbReference>
<dbReference type="KEGG" id="nde:NIDE1419"/>
<keyword evidence="1" id="KW-0732">Signal</keyword>
<feature type="signal peptide" evidence="1">
    <location>
        <begin position="1"/>
        <end position="23"/>
    </location>
</feature>